<name>A0A229RL39_AMYAL</name>
<reference evidence="1 2" key="1">
    <citation type="submission" date="2017-07" db="EMBL/GenBank/DDBJ databases">
        <title>Amycolatopsis alba DSM 44262 Genome sequencing and assembly.</title>
        <authorList>
            <person name="Kaur N."/>
            <person name="Mayilraj S."/>
        </authorList>
    </citation>
    <scope>NUCLEOTIDE SEQUENCE [LARGE SCALE GENOMIC DNA]</scope>
    <source>
        <strain evidence="1 2">DSM 44262</strain>
    </source>
</reference>
<dbReference type="RefSeq" id="WP_020636106.1">
    <property type="nucleotide sequence ID" value="NZ_KB913032.1"/>
</dbReference>
<organism evidence="1 2">
    <name type="scientific">Amycolatopsis alba DSM 44262</name>
    <dbReference type="NCBI Taxonomy" id="1125972"/>
    <lineage>
        <taxon>Bacteria</taxon>
        <taxon>Bacillati</taxon>
        <taxon>Actinomycetota</taxon>
        <taxon>Actinomycetes</taxon>
        <taxon>Pseudonocardiales</taxon>
        <taxon>Pseudonocardiaceae</taxon>
        <taxon>Amycolatopsis</taxon>
    </lineage>
</organism>
<gene>
    <name evidence="1" type="ORF">CFP75_24295</name>
</gene>
<protein>
    <submittedName>
        <fullName evidence="1">Uncharacterized protein</fullName>
    </submittedName>
</protein>
<accession>A0A229RL39</accession>
<comment type="caution">
    <text evidence="1">The sequence shown here is derived from an EMBL/GenBank/DDBJ whole genome shotgun (WGS) entry which is preliminary data.</text>
</comment>
<dbReference type="AlphaFoldDB" id="A0A229RL39"/>
<proteinExistence type="predicted"/>
<evidence type="ECO:0000313" key="2">
    <source>
        <dbReference type="Proteomes" id="UP000215563"/>
    </source>
</evidence>
<dbReference type="EMBL" id="NMQU01000076">
    <property type="protein sequence ID" value="OXM47363.1"/>
    <property type="molecule type" value="Genomic_DNA"/>
</dbReference>
<keyword evidence="2" id="KW-1185">Reference proteome</keyword>
<evidence type="ECO:0000313" key="1">
    <source>
        <dbReference type="EMBL" id="OXM47363.1"/>
    </source>
</evidence>
<sequence>MTRPHKYDDTEQSSQGEIGVLEVAEAIIDTFNTRRDHRQDVEEANMATLDVPDKVEQSQKSKSDVRLAADELVASLKDVAVKNDFLVKAQEGKLTEANIHTLLQIEDKGLAGLLGPVTAAAIKYADRPETADALLDLVKLLRADQQLAHAAALSYGTPPERFPGEHLNVNAIPYSYVGFITWMAGYRNAAEFALMAYLDISLWHQTCVLLTPALENHPGGLPRPVVDYFAKYVERPATLDRLIAIAEEAVEAGVNLQQAIGTAKLTEYFVAEIWRVAAEDR</sequence>
<dbReference type="Proteomes" id="UP000215563">
    <property type="component" value="Unassembled WGS sequence"/>
</dbReference>